<dbReference type="Pfam" id="PF03473">
    <property type="entry name" value="MOSC"/>
    <property type="match status" value="1"/>
</dbReference>
<dbReference type="GO" id="GO:0003824">
    <property type="term" value="F:catalytic activity"/>
    <property type="evidence" value="ECO:0007669"/>
    <property type="project" value="InterPro"/>
</dbReference>
<dbReference type="GO" id="GO:0030151">
    <property type="term" value="F:molybdenum ion binding"/>
    <property type="evidence" value="ECO:0007669"/>
    <property type="project" value="InterPro"/>
</dbReference>
<sequence length="330" mass="37140">MEAVAAFNTAVLLVLLSSAVLLFYVYRRNRVIQTHVSKLMIYPVKSCGGISVDNWTVGEKGLYLDREWLIVRESDKKFCTQRELPKMALINTSFSKDMKHLILSNPQLNNHSLIIDYEESTLNKNVVQITLWGSQYDAIDLGDESAQWVSEAMKMKVRIVRCTQDSTRTAPEKYGPTIVQQRGTTRTSFPDAFPVLLASEKSMTDLSNRISNTKHSIIRFRPNIIVDGSILIPYEEDGWDQVLIGKSGMFHSATQCLRCTVPNVNPDLGVKDAPVQETLFKYRTETTTNKVSFGLYVLPDKALVGKSIKVGQLIKVIGEREKMTATAKVQ</sequence>
<dbReference type="PANTHER" id="PTHR14237">
    <property type="entry name" value="MOLYBDOPTERIN COFACTOR SULFURASE MOSC"/>
    <property type="match status" value="1"/>
</dbReference>
<dbReference type="Pfam" id="PF03476">
    <property type="entry name" value="MOSC_N"/>
    <property type="match status" value="1"/>
</dbReference>
<dbReference type="Proteomes" id="UP001431209">
    <property type="component" value="Unassembled WGS sequence"/>
</dbReference>
<reference evidence="3 4" key="1">
    <citation type="submission" date="2024-03" db="EMBL/GenBank/DDBJ databases">
        <title>The Acrasis kona genome and developmental transcriptomes reveal deep origins of eukaryotic multicellular pathways.</title>
        <authorList>
            <person name="Sheikh S."/>
            <person name="Fu C.-J."/>
            <person name="Brown M.W."/>
            <person name="Baldauf S.L."/>
        </authorList>
    </citation>
    <scope>NUCLEOTIDE SEQUENCE [LARGE SCALE GENOMIC DNA]</scope>
    <source>
        <strain evidence="3 4">ATCC MYA-3509</strain>
    </source>
</reference>
<evidence type="ECO:0000259" key="2">
    <source>
        <dbReference type="PROSITE" id="PS51340"/>
    </source>
</evidence>
<evidence type="ECO:0000256" key="1">
    <source>
        <dbReference type="SAM" id="Phobius"/>
    </source>
</evidence>
<dbReference type="InterPro" id="IPR005302">
    <property type="entry name" value="MoCF_Sase_C"/>
</dbReference>
<dbReference type="GO" id="GO:0030170">
    <property type="term" value="F:pyridoxal phosphate binding"/>
    <property type="evidence" value="ECO:0007669"/>
    <property type="project" value="InterPro"/>
</dbReference>
<keyword evidence="1" id="KW-1133">Transmembrane helix</keyword>
<keyword evidence="1" id="KW-0812">Transmembrane</keyword>
<dbReference type="EMBL" id="JAOPGA020000108">
    <property type="protein sequence ID" value="KAL0476882.1"/>
    <property type="molecule type" value="Genomic_DNA"/>
</dbReference>
<comment type="caution">
    <text evidence="3">The sequence shown here is derived from an EMBL/GenBank/DDBJ whole genome shotgun (WGS) entry which is preliminary data.</text>
</comment>
<protein>
    <recommendedName>
        <fullName evidence="2">MOSC domain-containing protein</fullName>
    </recommendedName>
</protein>
<evidence type="ECO:0000313" key="3">
    <source>
        <dbReference type="EMBL" id="KAL0476882.1"/>
    </source>
</evidence>
<proteinExistence type="predicted"/>
<keyword evidence="4" id="KW-1185">Reference proteome</keyword>
<feature type="transmembrane region" description="Helical" evidence="1">
    <location>
        <begin position="6"/>
        <end position="26"/>
    </location>
</feature>
<dbReference type="PANTHER" id="PTHR14237:SF19">
    <property type="entry name" value="MITOCHONDRIAL AMIDOXIME REDUCING COMPONENT 1"/>
    <property type="match status" value="1"/>
</dbReference>
<organism evidence="3 4">
    <name type="scientific">Acrasis kona</name>
    <dbReference type="NCBI Taxonomy" id="1008807"/>
    <lineage>
        <taxon>Eukaryota</taxon>
        <taxon>Discoba</taxon>
        <taxon>Heterolobosea</taxon>
        <taxon>Tetramitia</taxon>
        <taxon>Eutetramitia</taxon>
        <taxon>Acrasidae</taxon>
        <taxon>Acrasis</taxon>
    </lineage>
</organism>
<dbReference type="SUPFAM" id="SSF141673">
    <property type="entry name" value="MOSC N-terminal domain-like"/>
    <property type="match status" value="1"/>
</dbReference>
<dbReference type="PROSITE" id="PS51340">
    <property type="entry name" value="MOSC"/>
    <property type="match status" value="1"/>
</dbReference>
<name>A0AAW2YI53_9EUKA</name>
<dbReference type="AlphaFoldDB" id="A0AAW2YI53"/>
<gene>
    <name evidence="3" type="ORF">AKO1_005678</name>
</gene>
<accession>A0AAW2YI53</accession>
<keyword evidence="1" id="KW-0472">Membrane</keyword>
<dbReference type="InterPro" id="IPR005303">
    <property type="entry name" value="MOCOS_middle"/>
</dbReference>
<feature type="domain" description="MOSC" evidence="2">
    <location>
        <begin position="171"/>
        <end position="317"/>
    </location>
</feature>
<evidence type="ECO:0000313" key="4">
    <source>
        <dbReference type="Proteomes" id="UP001431209"/>
    </source>
</evidence>